<accession>A0A6M0R9H4</accession>
<name>A0A6M0R9H4_9CLOT</name>
<sequence>MKSKKIILFIVEGISDKNSLSLILSRLLRNDKIEFQVVNGDITSRKDTTIQNCIEKVNDQIKKFLDVNRYKKSDILKIIHLIDTDGAYIDKNLIVKEEVDKVIYTDKNILTSNVNGIIERNNKKSKVLDKLYSTKNISKTSYHMYYFSCNLEHVLHNNQNLEDDLKDDYSDNFIDKYYNNEMEFVRFIKNSNFSIKGDYDYTWNFIKQNNNSLNRYCNFNLFFDECFYSE</sequence>
<dbReference type="RefSeq" id="WP_163249080.1">
    <property type="nucleotide sequence ID" value="NZ_SXDP01000004.1"/>
</dbReference>
<dbReference type="EMBL" id="SXDP01000004">
    <property type="protein sequence ID" value="NEZ46911.1"/>
    <property type="molecule type" value="Genomic_DNA"/>
</dbReference>
<proteinExistence type="predicted"/>
<evidence type="ECO:0000313" key="2">
    <source>
        <dbReference type="Proteomes" id="UP000473885"/>
    </source>
</evidence>
<comment type="caution">
    <text evidence="1">The sequence shown here is derived from an EMBL/GenBank/DDBJ whole genome shotgun (WGS) entry which is preliminary data.</text>
</comment>
<keyword evidence="2" id="KW-1185">Reference proteome</keyword>
<organism evidence="1 2">
    <name type="scientific">Clostridium niameyense</name>
    <dbReference type="NCBI Taxonomy" id="1622073"/>
    <lineage>
        <taxon>Bacteria</taxon>
        <taxon>Bacillati</taxon>
        <taxon>Bacillota</taxon>
        <taxon>Clostridia</taxon>
        <taxon>Eubacteriales</taxon>
        <taxon>Clostridiaceae</taxon>
        <taxon>Clostridium</taxon>
    </lineage>
</organism>
<reference evidence="1 2" key="1">
    <citation type="submission" date="2019-04" db="EMBL/GenBank/DDBJ databases">
        <title>Genome sequencing of Clostridium botulinum Groups I-IV and Clostridium butyricum.</title>
        <authorList>
            <person name="Brunt J."/>
            <person name="Van Vliet A.H.M."/>
            <person name="Stringer S.C."/>
            <person name="Carter A.T."/>
            <person name="Peck M.W."/>
        </authorList>
    </citation>
    <scope>NUCLEOTIDE SEQUENCE [LARGE SCALE GENOMIC DNA]</scope>
    <source>
        <strain evidence="1 2">IFR 18/094</strain>
    </source>
</reference>
<dbReference type="AlphaFoldDB" id="A0A6M0R9H4"/>
<evidence type="ECO:0008006" key="3">
    <source>
        <dbReference type="Google" id="ProtNLM"/>
    </source>
</evidence>
<evidence type="ECO:0000313" key="1">
    <source>
        <dbReference type="EMBL" id="NEZ46911.1"/>
    </source>
</evidence>
<dbReference type="Proteomes" id="UP000473885">
    <property type="component" value="Unassembled WGS sequence"/>
</dbReference>
<protein>
    <recommendedName>
        <fullName evidence="3">DUF4276 family protein</fullName>
    </recommendedName>
</protein>
<gene>
    <name evidence="1" type="ORF">FDF74_06760</name>
</gene>